<dbReference type="NCBIfam" id="TIGR00976">
    <property type="entry name" value="CocE_NonD"/>
    <property type="match status" value="1"/>
</dbReference>
<dbReference type="InterPro" id="IPR013736">
    <property type="entry name" value="Xaa-Pro_dipept_C"/>
</dbReference>
<dbReference type="RefSeq" id="WP_379794670.1">
    <property type="nucleotide sequence ID" value="NZ_JBHLUD010000019.1"/>
</dbReference>
<dbReference type="Gene3D" id="3.40.50.1820">
    <property type="entry name" value="alpha/beta hydrolase"/>
    <property type="match status" value="2"/>
</dbReference>
<dbReference type="SUPFAM" id="SSF53474">
    <property type="entry name" value="alpha/beta-Hydrolases"/>
    <property type="match status" value="1"/>
</dbReference>
<protein>
    <submittedName>
        <fullName evidence="3">CocE/NonD family hydrolase</fullName>
    </submittedName>
</protein>
<evidence type="ECO:0000313" key="3">
    <source>
        <dbReference type="EMBL" id="MFC0548739.1"/>
    </source>
</evidence>
<evidence type="ECO:0000256" key="1">
    <source>
        <dbReference type="ARBA" id="ARBA00022801"/>
    </source>
</evidence>
<dbReference type="InterPro" id="IPR005674">
    <property type="entry name" value="CocE/Ser_esterase"/>
</dbReference>
<reference evidence="3 4" key="1">
    <citation type="submission" date="2024-09" db="EMBL/GenBank/DDBJ databases">
        <authorList>
            <person name="Sun Q."/>
            <person name="Mori K."/>
        </authorList>
    </citation>
    <scope>NUCLEOTIDE SEQUENCE [LARGE SCALE GENOMIC DNA]</scope>
    <source>
        <strain evidence="3 4">TBRC 1432</strain>
    </source>
</reference>
<accession>A0ABV6N809</accession>
<sequence length="585" mass="64509">MRLHDIAHARAGDKGTTSDITVIAYRAEDFELLRREVTADRVRAHFADIVRGEVQRFELPRLRALKFVLHNTLGGVTRTLDLDIHGKSLSSSLLELDVTDTAQQMAEMMRQFAAAGGMRPGAPTATVDDPFFTYDRPTEFDAHSETVNVPMRDGSYLVCDLLRPAGPGGQPAEGAFPGIVYDFNAYGARVVFASGAAPFVERGYVALVPSVRGSGDSPGHVEPFGVQEQEDGYDLVEWLAAQPFCTGRIGMQGISYGGHTTMLTAVQQPPHLTAIIPVQALSDWYENTIYHGGIYNARIRDWQQTTAPDTLETYPQHPLYDDFWRERSIRHRYDRLTVPVLDVGGWLDQYRQAMVENFRGDTWMVAGPWPHGMVPGQPEDIAFAGYLAWWDHWLADRPAPLPRSRVTSYEMPDHGWRHFDSWPPADAVSRQWFPGTDGSLTGGEPGIAEFDQDGGQLVFEARLAEDLVITGGLVATLRAGTTGPDGNIAVVLDDVDATGEAVRISQGWLKLSHRDGHDHLAAIQPGTLYDVTVPIWATHHRIVAGHTLRVTLSSEDHPQIDTERLPGRIRVELGGASVITASVLT</sequence>
<evidence type="ECO:0000313" key="4">
    <source>
        <dbReference type="Proteomes" id="UP001589810"/>
    </source>
</evidence>
<dbReference type="InterPro" id="IPR008979">
    <property type="entry name" value="Galactose-bd-like_sf"/>
</dbReference>
<proteinExistence type="predicted"/>
<dbReference type="InterPro" id="IPR000383">
    <property type="entry name" value="Xaa-Pro-like_dom"/>
</dbReference>
<gene>
    <name evidence="3" type="ORF">ACFFH7_45030</name>
</gene>
<dbReference type="SMART" id="SM00939">
    <property type="entry name" value="PepX_C"/>
    <property type="match status" value="1"/>
</dbReference>
<dbReference type="PANTHER" id="PTHR43056:SF10">
    <property type="entry name" value="COCE_NOND FAMILY, PUTATIVE (AFU_ORTHOLOGUE AFUA_7G00600)-RELATED"/>
    <property type="match status" value="1"/>
</dbReference>
<keyword evidence="1 3" id="KW-0378">Hydrolase</keyword>
<name>A0ABV6N809_9PSEU</name>
<dbReference type="InterPro" id="IPR050585">
    <property type="entry name" value="Xaa-Pro_dipeptidyl-ppase/CocE"/>
</dbReference>
<dbReference type="Pfam" id="PF08530">
    <property type="entry name" value="PepX_C"/>
    <property type="match status" value="1"/>
</dbReference>
<dbReference type="PANTHER" id="PTHR43056">
    <property type="entry name" value="PEPTIDASE S9 PROLYL OLIGOPEPTIDASE"/>
    <property type="match status" value="1"/>
</dbReference>
<dbReference type="EMBL" id="JBHLUD010000019">
    <property type="protein sequence ID" value="MFC0548739.1"/>
    <property type="molecule type" value="Genomic_DNA"/>
</dbReference>
<dbReference type="InterPro" id="IPR056362">
    <property type="entry name" value="AtuA-like_ferredoxin_dom"/>
</dbReference>
<comment type="caution">
    <text evidence="3">The sequence shown here is derived from an EMBL/GenBank/DDBJ whole genome shotgun (WGS) entry which is preliminary data.</text>
</comment>
<keyword evidence="4" id="KW-1185">Reference proteome</keyword>
<dbReference type="Gene3D" id="2.60.120.260">
    <property type="entry name" value="Galactose-binding domain-like"/>
    <property type="match status" value="1"/>
</dbReference>
<dbReference type="SUPFAM" id="SSF49785">
    <property type="entry name" value="Galactose-binding domain-like"/>
    <property type="match status" value="1"/>
</dbReference>
<dbReference type="Proteomes" id="UP001589810">
    <property type="component" value="Unassembled WGS sequence"/>
</dbReference>
<feature type="domain" description="Xaa-Pro dipeptidyl-peptidase C-terminal" evidence="2">
    <location>
        <begin position="387"/>
        <end position="579"/>
    </location>
</feature>
<organism evidence="3 4">
    <name type="scientific">Kutzneria chonburiensis</name>
    <dbReference type="NCBI Taxonomy" id="1483604"/>
    <lineage>
        <taxon>Bacteria</taxon>
        <taxon>Bacillati</taxon>
        <taxon>Actinomycetota</taxon>
        <taxon>Actinomycetes</taxon>
        <taxon>Pseudonocardiales</taxon>
        <taxon>Pseudonocardiaceae</taxon>
        <taxon>Kutzneria</taxon>
    </lineage>
</organism>
<dbReference type="GO" id="GO:0016787">
    <property type="term" value="F:hydrolase activity"/>
    <property type="evidence" value="ECO:0007669"/>
    <property type="project" value="UniProtKB-KW"/>
</dbReference>
<evidence type="ECO:0000259" key="2">
    <source>
        <dbReference type="SMART" id="SM00939"/>
    </source>
</evidence>
<dbReference type="InterPro" id="IPR029058">
    <property type="entry name" value="AB_hydrolase_fold"/>
</dbReference>
<dbReference type="Pfam" id="PF02129">
    <property type="entry name" value="Peptidase_S15"/>
    <property type="match status" value="1"/>
</dbReference>
<dbReference type="Pfam" id="PF23544">
    <property type="entry name" value="AtuA_ferredoxin"/>
    <property type="match status" value="1"/>
</dbReference>